<gene>
    <name evidence="4" type="ORF">HRV97_16110</name>
</gene>
<comment type="caution">
    <text evidence="4">The sequence shown here is derived from an EMBL/GenBank/DDBJ whole genome shotgun (WGS) entry which is preliminary data.</text>
</comment>
<dbReference type="RefSeq" id="WP_174195162.1">
    <property type="nucleotide sequence ID" value="NZ_JABULH010000012.1"/>
</dbReference>
<keyword evidence="3" id="KW-1133">Transmembrane helix</keyword>
<keyword evidence="1" id="KW-0175">Coiled coil</keyword>
<keyword evidence="3" id="KW-0812">Transmembrane</keyword>
<evidence type="ECO:0000256" key="3">
    <source>
        <dbReference type="SAM" id="Phobius"/>
    </source>
</evidence>
<sequence>MPQVNVEFDEDTVRNLDRIAAKQSIRRPELLRRTVRELIDAESGGRELFSAPLQEIRAEDLAHLAREQGAAGRELSRLRVSTDRREKQLQAAMAQLADAQAAFERDVVAARERAERKFREQLDGELAPFRAEIAALKNELKAAQLDNPRLDAMEAELKRLVASPRTQRNLVLGDDRMLSFRFLAQLGGLLLLIGGVIALCLTAVIPSWGLFVANRSLDGDPGMCRLLEYRYGRPDCQVPALHRIDRTPPRSTPAAGGKRR</sequence>
<reference evidence="4 5" key="1">
    <citation type="submission" date="2020-06" db="EMBL/GenBank/DDBJ databases">
        <title>Sphingomonas hominis sp. nov., a member of the Sphingomonas, isolated from the hair of a 22-year-old girl.</title>
        <authorList>
            <person name="Zhang D.-F."/>
            <person name="Cui X.-W."/>
        </authorList>
    </citation>
    <scope>NUCLEOTIDE SEQUENCE [LARGE SCALE GENOMIC DNA]</scope>
    <source>
        <strain evidence="4 5">HHU CXW</strain>
    </source>
</reference>
<dbReference type="Proteomes" id="UP000621447">
    <property type="component" value="Unassembled WGS sequence"/>
</dbReference>
<feature type="region of interest" description="Disordered" evidence="2">
    <location>
        <begin position="241"/>
        <end position="260"/>
    </location>
</feature>
<name>A0ABX2JQE2_9SPHN</name>
<evidence type="ECO:0000256" key="2">
    <source>
        <dbReference type="SAM" id="MobiDB-lite"/>
    </source>
</evidence>
<evidence type="ECO:0000313" key="5">
    <source>
        <dbReference type="Proteomes" id="UP000621447"/>
    </source>
</evidence>
<organism evidence="4 5">
    <name type="scientific">Sphingomonas hominis</name>
    <dbReference type="NCBI Taxonomy" id="2741495"/>
    <lineage>
        <taxon>Bacteria</taxon>
        <taxon>Pseudomonadati</taxon>
        <taxon>Pseudomonadota</taxon>
        <taxon>Alphaproteobacteria</taxon>
        <taxon>Sphingomonadales</taxon>
        <taxon>Sphingomonadaceae</taxon>
        <taxon>Sphingomonas</taxon>
    </lineage>
</organism>
<protein>
    <submittedName>
        <fullName evidence="4">DUF4200 domain-containing protein</fullName>
    </submittedName>
</protein>
<keyword evidence="5" id="KW-1185">Reference proteome</keyword>
<feature type="transmembrane region" description="Helical" evidence="3">
    <location>
        <begin position="186"/>
        <end position="211"/>
    </location>
</feature>
<feature type="coiled-coil region" evidence="1">
    <location>
        <begin position="119"/>
        <end position="153"/>
    </location>
</feature>
<evidence type="ECO:0000313" key="4">
    <source>
        <dbReference type="EMBL" id="NTS66674.1"/>
    </source>
</evidence>
<proteinExistence type="predicted"/>
<evidence type="ECO:0000256" key="1">
    <source>
        <dbReference type="SAM" id="Coils"/>
    </source>
</evidence>
<accession>A0ABX2JQE2</accession>
<dbReference type="EMBL" id="JABULH010000012">
    <property type="protein sequence ID" value="NTS66674.1"/>
    <property type="molecule type" value="Genomic_DNA"/>
</dbReference>
<keyword evidence="3" id="KW-0472">Membrane</keyword>